<name>A0ACC1BAN1_9ROSI</name>
<evidence type="ECO:0000313" key="1">
    <source>
        <dbReference type="EMBL" id="KAJ0096026.1"/>
    </source>
</evidence>
<organism evidence="1 2">
    <name type="scientific">Pistacia atlantica</name>
    <dbReference type="NCBI Taxonomy" id="434234"/>
    <lineage>
        <taxon>Eukaryota</taxon>
        <taxon>Viridiplantae</taxon>
        <taxon>Streptophyta</taxon>
        <taxon>Embryophyta</taxon>
        <taxon>Tracheophyta</taxon>
        <taxon>Spermatophyta</taxon>
        <taxon>Magnoliopsida</taxon>
        <taxon>eudicotyledons</taxon>
        <taxon>Gunneridae</taxon>
        <taxon>Pentapetalae</taxon>
        <taxon>rosids</taxon>
        <taxon>malvids</taxon>
        <taxon>Sapindales</taxon>
        <taxon>Anacardiaceae</taxon>
        <taxon>Pistacia</taxon>
    </lineage>
</organism>
<comment type="caution">
    <text evidence="1">The sequence shown here is derived from an EMBL/GenBank/DDBJ whole genome shotgun (WGS) entry which is preliminary data.</text>
</comment>
<protein>
    <submittedName>
        <fullName evidence="1">Uncharacterized protein</fullName>
    </submittedName>
</protein>
<evidence type="ECO:0000313" key="2">
    <source>
        <dbReference type="Proteomes" id="UP001164250"/>
    </source>
</evidence>
<gene>
    <name evidence="1" type="ORF">Patl1_15043</name>
</gene>
<keyword evidence="2" id="KW-1185">Reference proteome</keyword>
<proteinExistence type="predicted"/>
<dbReference type="EMBL" id="CM047902">
    <property type="protein sequence ID" value="KAJ0096026.1"/>
    <property type="molecule type" value="Genomic_DNA"/>
</dbReference>
<accession>A0ACC1BAN1</accession>
<sequence>MATSTYNFALILKNPLNDAEFVLLKQTPPPKFNDEEYDSYVDSDLWDLPFTKLNIVEGKNSELTVAVQGLESSSETINLSKFDVESALIQVLGKMGFGVRDGGEWRLWKCVEEAEFGPGFAGSYGIHYGHIGRWKSIFARFGFTCLRFQFIGYKTFEKGCKWMSSQSCLNWLVEVKPSTDRVGPLVVLSYVIYNAVAIVLYLFVEASEFALFHSLALFTEQLFLRILSQRAKVVTSYFQEYPPGVILVPMKSRTKSPFHTTNLILFAPESISDDQGDSRFIAHGEALIVDPGCRREYHDEV</sequence>
<reference evidence="2" key="1">
    <citation type="journal article" date="2023" name="G3 (Bethesda)">
        <title>Genome assembly and association tests identify interacting loci associated with vigor, precocity, and sex in interspecific pistachio rootstocks.</title>
        <authorList>
            <person name="Palmer W."/>
            <person name="Jacygrad E."/>
            <person name="Sagayaradj S."/>
            <person name="Cavanaugh K."/>
            <person name="Han R."/>
            <person name="Bertier L."/>
            <person name="Beede B."/>
            <person name="Kafkas S."/>
            <person name="Golino D."/>
            <person name="Preece J."/>
            <person name="Michelmore R."/>
        </authorList>
    </citation>
    <scope>NUCLEOTIDE SEQUENCE [LARGE SCALE GENOMIC DNA]</scope>
</reference>
<dbReference type="Proteomes" id="UP001164250">
    <property type="component" value="Chromosome 6"/>
</dbReference>